<dbReference type="InParanoid" id="D4H6S0"/>
<dbReference type="GO" id="GO:0009055">
    <property type="term" value="F:electron transfer activity"/>
    <property type="evidence" value="ECO:0007669"/>
    <property type="project" value="InterPro"/>
</dbReference>
<keyword evidence="5 6" id="KW-0408">Iron</keyword>
<dbReference type="InterPro" id="IPR036909">
    <property type="entry name" value="Cyt_c-like_dom_sf"/>
</dbReference>
<dbReference type="AlphaFoldDB" id="D4H6S0"/>
<evidence type="ECO:0000256" key="7">
    <source>
        <dbReference type="SAM" id="SignalP"/>
    </source>
</evidence>
<dbReference type="GO" id="GO:0020037">
    <property type="term" value="F:heme binding"/>
    <property type="evidence" value="ECO:0007669"/>
    <property type="project" value="InterPro"/>
</dbReference>
<evidence type="ECO:0000256" key="3">
    <source>
        <dbReference type="ARBA" id="ARBA00022723"/>
    </source>
</evidence>
<dbReference type="GO" id="GO:0005506">
    <property type="term" value="F:iron ion binding"/>
    <property type="evidence" value="ECO:0007669"/>
    <property type="project" value="InterPro"/>
</dbReference>
<dbReference type="Gene3D" id="1.10.760.10">
    <property type="entry name" value="Cytochrome c-like domain"/>
    <property type="match status" value="1"/>
</dbReference>
<name>D4H6S0_DENA2</name>
<dbReference type="PROSITE" id="PS51007">
    <property type="entry name" value="CYTC"/>
    <property type="match status" value="1"/>
</dbReference>
<dbReference type="InterPro" id="IPR008168">
    <property type="entry name" value="Cyt_C_IC"/>
</dbReference>
<dbReference type="HOGENOM" id="CLU_128253_3_1_0"/>
<dbReference type="OrthoDB" id="5340148at2"/>
<evidence type="ECO:0000313" key="10">
    <source>
        <dbReference type="Proteomes" id="UP000002012"/>
    </source>
</evidence>
<dbReference type="STRING" id="522772.Dacet_1010"/>
<evidence type="ECO:0000259" key="8">
    <source>
        <dbReference type="PROSITE" id="PS51007"/>
    </source>
</evidence>
<sequence length="101" mass="10644" precursor="true">MKKSILALTFVLALTMFAAASSDGSSEYVKCKGCHGSDGSKAPLGVDSAIIKGQSKAEIANKLKGYKDDTYGGAKKSIMKSQSKRLSDDDIAALADYISKF</sequence>
<feature type="signal peptide" evidence="7">
    <location>
        <begin position="1"/>
        <end position="18"/>
    </location>
</feature>
<proteinExistence type="predicted"/>
<dbReference type="PRINTS" id="PR00605">
    <property type="entry name" value="CYTCHROMECIC"/>
</dbReference>
<evidence type="ECO:0000256" key="6">
    <source>
        <dbReference type="PROSITE-ProRule" id="PRU00433"/>
    </source>
</evidence>
<dbReference type="InterPro" id="IPR009056">
    <property type="entry name" value="Cyt_c-like_dom"/>
</dbReference>
<dbReference type="Pfam" id="PF00034">
    <property type="entry name" value="Cytochrom_C"/>
    <property type="match status" value="1"/>
</dbReference>
<keyword evidence="10" id="KW-1185">Reference proteome</keyword>
<reference evidence="9 10" key="1">
    <citation type="journal article" date="2010" name="Stand. Genomic Sci.">
        <title>Complete genome sequence of Denitrovibrio acetiphilus type strain (N2460).</title>
        <authorList>
            <person name="Kiss H."/>
            <person name="Lang E."/>
            <person name="Lapidus A."/>
            <person name="Copeland A."/>
            <person name="Nolan M."/>
            <person name="Glavina Del Rio T."/>
            <person name="Chen F."/>
            <person name="Lucas S."/>
            <person name="Tice H."/>
            <person name="Cheng J.F."/>
            <person name="Han C."/>
            <person name="Goodwin L."/>
            <person name="Pitluck S."/>
            <person name="Liolios K."/>
            <person name="Pati A."/>
            <person name="Ivanova N."/>
            <person name="Mavromatis K."/>
            <person name="Chen A."/>
            <person name="Palaniappan K."/>
            <person name="Land M."/>
            <person name="Hauser L."/>
            <person name="Chang Y.J."/>
            <person name="Jeffries C.D."/>
            <person name="Detter J.C."/>
            <person name="Brettin T."/>
            <person name="Spring S."/>
            <person name="Rohde M."/>
            <person name="Goker M."/>
            <person name="Woyke T."/>
            <person name="Bristow J."/>
            <person name="Eisen J.A."/>
            <person name="Markowitz V."/>
            <person name="Hugenholtz P."/>
            <person name="Kyrpides N.C."/>
            <person name="Klenk H.P."/>
        </authorList>
    </citation>
    <scope>NUCLEOTIDE SEQUENCE [LARGE SCALE GENOMIC DNA]</scope>
    <source>
        <strain evidence="10">DSM 12809 / NBRC 114555 / N2460</strain>
    </source>
</reference>
<dbReference type="EMBL" id="CP001968">
    <property type="protein sequence ID" value="ADD67786.1"/>
    <property type="molecule type" value="Genomic_DNA"/>
</dbReference>
<keyword evidence="7" id="KW-0732">Signal</keyword>
<dbReference type="eggNOG" id="COG2863">
    <property type="taxonomic scope" value="Bacteria"/>
</dbReference>
<keyword evidence="2 6" id="KW-0349">Heme</keyword>
<keyword evidence="1" id="KW-0813">Transport</keyword>
<evidence type="ECO:0000256" key="5">
    <source>
        <dbReference type="ARBA" id="ARBA00023004"/>
    </source>
</evidence>
<dbReference type="RefSeq" id="WP_013010317.1">
    <property type="nucleotide sequence ID" value="NC_013943.1"/>
</dbReference>
<dbReference type="PaxDb" id="522772-Dacet_1010"/>
<organism evidence="9 10">
    <name type="scientific">Denitrovibrio acetiphilus (strain DSM 12809 / NBRC 114555 / N2460)</name>
    <dbReference type="NCBI Taxonomy" id="522772"/>
    <lineage>
        <taxon>Bacteria</taxon>
        <taxon>Pseudomonadati</taxon>
        <taxon>Deferribacterota</taxon>
        <taxon>Deferribacteres</taxon>
        <taxon>Deferribacterales</taxon>
        <taxon>Geovibrionaceae</taxon>
        <taxon>Denitrovibrio</taxon>
    </lineage>
</organism>
<gene>
    <name evidence="9" type="ordered locus">Dacet_1010</name>
</gene>
<keyword evidence="4" id="KW-0249">Electron transport</keyword>
<evidence type="ECO:0000256" key="4">
    <source>
        <dbReference type="ARBA" id="ARBA00022982"/>
    </source>
</evidence>
<feature type="chain" id="PRO_5003058402" evidence="7">
    <location>
        <begin position="19"/>
        <end position="101"/>
    </location>
</feature>
<accession>D4H6S0</accession>
<evidence type="ECO:0000256" key="2">
    <source>
        <dbReference type="ARBA" id="ARBA00022617"/>
    </source>
</evidence>
<evidence type="ECO:0000313" key="9">
    <source>
        <dbReference type="EMBL" id="ADD67786.1"/>
    </source>
</evidence>
<feature type="domain" description="Cytochrome c" evidence="8">
    <location>
        <begin position="19"/>
        <end position="101"/>
    </location>
</feature>
<protein>
    <submittedName>
        <fullName evidence="9">Cytochrome c class I</fullName>
    </submittedName>
</protein>
<dbReference type="SUPFAM" id="SSF46626">
    <property type="entry name" value="Cytochrome c"/>
    <property type="match status" value="1"/>
</dbReference>
<dbReference type="Proteomes" id="UP000002012">
    <property type="component" value="Chromosome"/>
</dbReference>
<keyword evidence="3 6" id="KW-0479">Metal-binding</keyword>
<evidence type="ECO:0000256" key="1">
    <source>
        <dbReference type="ARBA" id="ARBA00022448"/>
    </source>
</evidence>
<dbReference type="KEGG" id="dap:Dacet_1010"/>